<dbReference type="SUPFAM" id="SSF55961">
    <property type="entry name" value="Bet v1-like"/>
    <property type="match status" value="1"/>
</dbReference>
<dbReference type="PANTHER" id="PTHR43081:SF19">
    <property type="entry name" value="PH-SENSITIVE ADENYLATE CYCLASE RV1264"/>
    <property type="match status" value="1"/>
</dbReference>
<comment type="similarity">
    <text evidence="1">Belongs to the adenylyl cyclase class-3 family.</text>
</comment>
<dbReference type="CDD" id="cd07302">
    <property type="entry name" value="CHD"/>
    <property type="match status" value="1"/>
</dbReference>
<evidence type="ECO:0000256" key="1">
    <source>
        <dbReference type="ARBA" id="ARBA00005381"/>
    </source>
</evidence>
<dbReference type="InterPro" id="IPR001054">
    <property type="entry name" value="A/G_cyclase"/>
</dbReference>
<gene>
    <name evidence="3" type="ORF">ACFOEJ_01950</name>
</gene>
<evidence type="ECO:0000313" key="4">
    <source>
        <dbReference type="Proteomes" id="UP001595625"/>
    </source>
</evidence>
<sequence>MKYATKRYVLERDYPFSKEKIWALLADNNRLNLYIGLFPVKFGNVKKEGEGVFHREAFAKVGGLVPLRWQEFPFQWEENKRYEVERRYLSGPIKHFVGGIELLDAAPNSTDVTRVRLTAEFVPQNILGLAAIPLTGYKSMLNTFAYIEEFIVGKSGDLFDPPQKKEKHTVDFAELDRLTTVLRNWPVTPRSVDLLHAYIVTKSDHDAAHMEPVRIAEAWGMETDEVLRLFLYAAKSGVLNLSWNMICPNCRVSKSEQNSLSGLTSQFHCDLCGINYDASFDQFVELNFSVHSSIRKAYAEVYCVGGPMITPHVKLQKVIAKGATVRLPVPGEENLRLRVLQANDMAAVERNAEATGLPLIYTDAGWSETVVAGSSEITVQNASSHDILVALEQSDWSKNTVTAAQVTAMQEFRDLFSSEMLSPDQQIGIDHVTILFTDLQGSTSLYETVGDASAYGQVNRHFDYLTKSIGKNRGSVVKTIGDAVMAVFHLPEDGLRAALDIQQNLVEFNKGKEDPIILKVGLYSGPAIAVTSNDRLDYFGRTVNLAARIQGQGTGGDIIISRNYLDQPKLRAIVEREGNQVETFPAKLKGIEEQVELVRVCVGEAESSELKILA</sequence>
<comment type="caution">
    <text evidence="3">The sequence shown here is derived from an EMBL/GenBank/DDBJ whole genome shotgun (WGS) entry which is preliminary data.</text>
</comment>
<dbReference type="EMBL" id="JBHRUJ010000001">
    <property type="protein sequence ID" value="MFC3209840.1"/>
    <property type="molecule type" value="Genomic_DNA"/>
</dbReference>
<dbReference type="InterPro" id="IPR045983">
    <property type="entry name" value="GUC-dom-containing_N"/>
</dbReference>
<dbReference type="Gene3D" id="3.30.70.1230">
    <property type="entry name" value="Nucleotide cyclase"/>
    <property type="match status" value="1"/>
</dbReference>
<dbReference type="RefSeq" id="WP_117313619.1">
    <property type="nucleotide sequence ID" value="NZ_JBHRUJ010000001.1"/>
</dbReference>
<dbReference type="PANTHER" id="PTHR43081">
    <property type="entry name" value="ADENYLATE CYCLASE, TERMINAL-DIFFERENTIATION SPECIFIC-RELATED"/>
    <property type="match status" value="1"/>
</dbReference>
<dbReference type="SUPFAM" id="SSF55073">
    <property type="entry name" value="Nucleotide cyclase"/>
    <property type="match status" value="1"/>
</dbReference>
<evidence type="ECO:0000313" key="3">
    <source>
        <dbReference type="EMBL" id="MFC3209840.1"/>
    </source>
</evidence>
<dbReference type="InterPro" id="IPR029787">
    <property type="entry name" value="Nucleotide_cyclase"/>
</dbReference>
<dbReference type="PROSITE" id="PS50125">
    <property type="entry name" value="GUANYLATE_CYCLASE_2"/>
    <property type="match status" value="1"/>
</dbReference>
<proteinExistence type="inferred from homology"/>
<keyword evidence="4" id="KW-1185">Reference proteome</keyword>
<dbReference type="Pfam" id="PF19363">
    <property type="entry name" value="DUF5939"/>
    <property type="match status" value="1"/>
</dbReference>
<organism evidence="3 4">
    <name type="scientific">Planomicrobium okeanokoites</name>
    <name type="common">Planococcus okeanokoites</name>
    <name type="synonym">Flavobacterium okeanokoites</name>
    <dbReference type="NCBI Taxonomy" id="244"/>
    <lineage>
        <taxon>Bacteria</taxon>
        <taxon>Bacillati</taxon>
        <taxon>Bacillota</taxon>
        <taxon>Bacilli</taxon>
        <taxon>Bacillales</taxon>
        <taxon>Caryophanaceae</taxon>
        <taxon>Planomicrobium</taxon>
    </lineage>
</organism>
<evidence type="ECO:0000259" key="2">
    <source>
        <dbReference type="PROSITE" id="PS50125"/>
    </source>
</evidence>
<protein>
    <submittedName>
        <fullName evidence="3">DUF5939 domain-containing protein</fullName>
    </submittedName>
</protein>
<name>A0ABV7KHU4_PLAOK</name>
<dbReference type="SMART" id="SM00044">
    <property type="entry name" value="CYCc"/>
    <property type="match status" value="1"/>
</dbReference>
<feature type="domain" description="Guanylate cyclase" evidence="2">
    <location>
        <begin position="433"/>
        <end position="550"/>
    </location>
</feature>
<reference evidence="4" key="1">
    <citation type="journal article" date="2019" name="Int. J. Syst. Evol. Microbiol.">
        <title>The Global Catalogue of Microorganisms (GCM) 10K type strain sequencing project: providing services to taxonomists for standard genome sequencing and annotation.</title>
        <authorList>
            <consortium name="The Broad Institute Genomics Platform"/>
            <consortium name="The Broad Institute Genome Sequencing Center for Infectious Disease"/>
            <person name="Wu L."/>
            <person name="Ma J."/>
        </authorList>
    </citation>
    <scope>NUCLEOTIDE SEQUENCE [LARGE SCALE GENOMIC DNA]</scope>
    <source>
        <strain evidence="4">CCM 320</strain>
    </source>
</reference>
<accession>A0ABV7KHU4</accession>
<dbReference type="InterPro" id="IPR050697">
    <property type="entry name" value="Adenylyl/Guanylyl_Cyclase_3/4"/>
</dbReference>
<dbReference type="Proteomes" id="UP001595625">
    <property type="component" value="Unassembled WGS sequence"/>
</dbReference>
<dbReference type="Pfam" id="PF00211">
    <property type="entry name" value="Guanylate_cyc"/>
    <property type="match status" value="1"/>
</dbReference>